<keyword evidence="9" id="KW-1185">Reference proteome</keyword>
<dbReference type="AlphaFoldDB" id="A0A9W5UVH4"/>
<evidence type="ECO:0000256" key="2">
    <source>
        <dbReference type="ARBA" id="ARBA00022692"/>
    </source>
</evidence>
<protein>
    <submittedName>
        <fullName evidence="8">Transport permease protein</fullName>
    </submittedName>
</protein>
<dbReference type="GO" id="GO:0043190">
    <property type="term" value="C:ATP-binding cassette (ABC) transporter complex"/>
    <property type="evidence" value="ECO:0007669"/>
    <property type="project" value="InterPro"/>
</dbReference>
<dbReference type="GO" id="GO:0140359">
    <property type="term" value="F:ABC-type transporter activity"/>
    <property type="evidence" value="ECO:0007669"/>
    <property type="project" value="InterPro"/>
</dbReference>
<comment type="subcellular location">
    <subcellularLocation>
        <location evidence="1">Membrane</location>
        <topology evidence="1">Multi-pass membrane protein</topology>
    </subcellularLocation>
</comment>
<feature type="transmembrane region" description="Helical" evidence="6">
    <location>
        <begin position="106"/>
        <end position="130"/>
    </location>
</feature>
<feature type="transmembrane region" description="Helical" evidence="6">
    <location>
        <begin position="142"/>
        <end position="164"/>
    </location>
</feature>
<evidence type="ECO:0000256" key="6">
    <source>
        <dbReference type="SAM" id="Phobius"/>
    </source>
</evidence>
<keyword evidence="5" id="KW-0046">Antibiotic resistance</keyword>
<dbReference type="RefSeq" id="WP_093403162.1">
    <property type="nucleotide sequence ID" value="NZ_BOPD01000036.1"/>
</dbReference>
<dbReference type="GO" id="GO:0046677">
    <property type="term" value="P:response to antibiotic"/>
    <property type="evidence" value="ECO:0007669"/>
    <property type="project" value="UniProtKB-KW"/>
</dbReference>
<name>A0A9W5UVH4_9ACTN</name>
<dbReference type="InterPro" id="IPR047817">
    <property type="entry name" value="ABC2_TM_bact-type"/>
</dbReference>
<feature type="domain" description="ABC transmembrane type-2" evidence="7">
    <location>
        <begin position="26"/>
        <end position="262"/>
    </location>
</feature>
<gene>
    <name evidence="8" type="ORF">Vse01_49650</name>
</gene>
<dbReference type="InterPro" id="IPR000412">
    <property type="entry name" value="ABC_2_transport"/>
</dbReference>
<evidence type="ECO:0000256" key="5">
    <source>
        <dbReference type="ARBA" id="ARBA00023251"/>
    </source>
</evidence>
<dbReference type="PIRSF" id="PIRSF006648">
    <property type="entry name" value="DrrB"/>
    <property type="match status" value="1"/>
</dbReference>
<feature type="transmembrane region" description="Helical" evidence="6">
    <location>
        <begin position="241"/>
        <end position="259"/>
    </location>
</feature>
<proteinExistence type="predicted"/>
<evidence type="ECO:0000256" key="1">
    <source>
        <dbReference type="ARBA" id="ARBA00004141"/>
    </source>
</evidence>
<evidence type="ECO:0000256" key="3">
    <source>
        <dbReference type="ARBA" id="ARBA00022989"/>
    </source>
</evidence>
<dbReference type="PROSITE" id="PS51012">
    <property type="entry name" value="ABC_TM2"/>
    <property type="match status" value="1"/>
</dbReference>
<dbReference type="InterPro" id="IPR051784">
    <property type="entry name" value="Nod_factor_ABC_transporter"/>
</dbReference>
<evidence type="ECO:0000256" key="4">
    <source>
        <dbReference type="ARBA" id="ARBA00023136"/>
    </source>
</evidence>
<keyword evidence="4 6" id="KW-0472">Membrane</keyword>
<keyword evidence="2 6" id="KW-0812">Transmembrane</keyword>
<feature type="transmembrane region" description="Helical" evidence="6">
    <location>
        <begin position="66"/>
        <end position="85"/>
    </location>
</feature>
<dbReference type="PANTHER" id="PTHR43229:SF6">
    <property type="entry name" value="ABC-TYPE MULTIDRUG TRANSPORT SYSTEM, PERMEASE COMPONENT"/>
    <property type="match status" value="1"/>
</dbReference>
<accession>A0A9W5UVH4</accession>
<feature type="transmembrane region" description="Helical" evidence="6">
    <location>
        <begin position="176"/>
        <end position="194"/>
    </location>
</feature>
<organism evidence="8 9">
    <name type="scientific">Micromonospora sediminimaris</name>
    <dbReference type="NCBI Taxonomy" id="547162"/>
    <lineage>
        <taxon>Bacteria</taxon>
        <taxon>Bacillati</taxon>
        <taxon>Actinomycetota</taxon>
        <taxon>Actinomycetes</taxon>
        <taxon>Micromonosporales</taxon>
        <taxon>Micromonosporaceae</taxon>
        <taxon>Micromonospora</taxon>
    </lineage>
</organism>
<sequence>MSPLVVAARAGLSRGRIELRQSFTNAETLWGYLFPTVVLLVVMFFLRGAKVPGTEFSLGAQTLPSTLGMTVAFGGLVTMASILTVEREDGTLLRAKATPNGMFGYLISKITLVSGMTLVSVALLLVPGLFLFDVLALDSIGAWLTLAWVMLVGMVATMPVGAVFGSLLSNPRNMGLIMLPMMGLIATSGIFYPITAMPGWLQAVAQVFPIYWLGLGMRSALLPEAMAAVELGDSWRHLETLLVLGGWAVAGLVLAPVVLRRMARRESGSSVAARREKAMQRVT</sequence>
<evidence type="ECO:0000313" key="8">
    <source>
        <dbReference type="EMBL" id="GIJ35817.1"/>
    </source>
</evidence>
<keyword evidence="3 6" id="KW-1133">Transmembrane helix</keyword>
<comment type="caution">
    <text evidence="8">The sequence shown here is derived from an EMBL/GenBank/DDBJ whole genome shotgun (WGS) entry which is preliminary data.</text>
</comment>
<evidence type="ECO:0000259" key="7">
    <source>
        <dbReference type="PROSITE" id="PS51012"/>
    </source>
</evidence>
<reference evidence="8" key="1">
    <citation type="submission" date="2021-01" db="EMBL/GenBank/DDBJ databases">
        <title>Whole genome shotgun sequence of Verrucosispora sediminis NBRC 107745.</title>
        <authorList>
            <person name="Komaki H."/>
            <person name="Tamura T."/>
        </authorList>
    </citation>
    <scope>NUCLEOTIDE SEQUENCE</scope>
    <source>
        <strain evidence="8">NBRC 107745</strain>
    </source>
</reference>
<dbReference type="PANTHER" id="PTHR43229">
    <property type="entry name" value="NODULATION PROTEIN J"/>
    <property type="match status" value="1"/>
</dbReference>
<dbReference type="Pfam" id="PF12698">
    <property type="entry name" value="ABC2_membrane_3"/>
    <property type="match status" value="1"/>
</dbReference>
<evidence type="ECO:0000313" key="9">
    <source>
        <dbReference type="Proteomes" id="UP000607311"/>
    </source>
</evidence>
<dbReference type="OrthoDB" id="9786643at2"/>
<dbReference type="Proteomes" id="UP000607311">
    <property type="component" value="Unassembled WGS sequence"/>
</dbReference>
<feature type="transmembrane region" description="Helical" evidence="6">
    <location>
        <begin position="29"/>
        <end position="46"/>
    </location>
</feature>
<dbReference type="InterPro" id="IPR013525">
    <property type="entry name" value="ABC2_TM"/>
</dbReference>
<dbReference type="EMBL" id="BOPD01000036">
    <property type="protein sequence ID" value="GIJ35817.1"/>
    <property type="molecule type" value="Genomic_DNA"/>
</dbReference>